<comment type="caution">
    <text evidence="1">The sequence shown here is derived from an EMBL/GenBank/DDBJ whole genome shotgun (WGS) entry which is preliminary data.</text>
</comment>
<keyword evidence="2" id="KW-1185">Reference proteome</keyword>
<gene>
    <name evidence="1" type="ORF">PanWU01x14_171760</name>
</gene>
<proteinExistence type="predicted"/>
<evidence type="ECO:0000313" key="1">
    <source>
        <dbReference type="EMBL" id="PON57628.1"/>
    </source>
</evidence>
<accession>A0A2P5C9A3</accession>
<dbReference type="Proteomes" id="UP000237105">
    <property type="component" value="Unassembled WGS sequence"/>
</dbReference>
<dbReference type="EMBL" id="JXTB01000157">
    <property type="protein sequence ID" value="PON57628.1"/>
    <property type="molecule type" value="Genomic_DNA"/>
</dbReference>
<dbReference type="AlphaFoldDB" id="A0A2P5C9A3"/>
<name>A0A2P5C9A3_PARAD</name>
<protein>
    <submittedName>
        <fullName evidence="1">Uncharacterized protein</fullName>
    </submittedName>
</protein>
<sequence>MREQPTNAGNIGVHLGCCPSGKLITTGRHRVPRATRQCLPHRLRFSLTINFDTCHYLPTTS</sequence>
<organism evidence="1 2">
    <name type="scientific">Parasponia andersonii</name>
    <name type="common">Sponia andersonii</name>
    <dbReference type="NCBI Taxonomy" id="3476"/>
    <lineage>
        <taxon>Eukaryota</taxon>
        <taxon>Viridiplantae</taxon>
        <taxon>Streptophyta</taxon>
        <taxon>Embryophyta</taxon>
        <taxon>Tracheophyta</taxon>
        <taxon>Spermatophyta</taxon>
        <taxon>Magnoliopsida</taxon>
        <taxon>eudicotyledons</taxon>
        <taxon>Gunneridae</taxon>
        <taxon>Pentapetalae</taxon>
        <taxon>rosids</taxon>
        <taxon>fabids</taxon>
        <taxon>Rosales</taxon>
        <taxon>Cannabaceae</taxon>
        <taxon>Parasponia</taxon>
    </lineage>
</organism>
<reference evidence="2" key="1">
    <citation type="submission" date="2016-06" db="EMBL/GenBank/DDBJ databases">
        <title>Parallel loss of symbiosis genes in relatives of nitrogen-fixing non-legume Parasponia.</title>
        <authorList>
            <person name="Van Velzen R."/>
            <person name="Holmer R."/>
            <person name="Bu F."/>
            <person name="Rutten L."/>
            <person name="Van Zeijl A."/>
            <person name="Liu W."/>
            <person name="Santuari L."/>
            <person name="Cao Q."/>
            <person name="Sharma T."/>
            <person name="Shen D."/>
            <person name="Roswanjaya Y."/>
            <person name="Wardhani T."/>
            <person name="Kalhor M.S."/>
            <person name="Jansen J."/>
            <person name="Van den Hoogen J."/>
            <person name="Gungor B."/>
            <person name="Hartog M."/>
            <person name="Hontelez J."/>
            <person name="Verver J."/>
            <person name="Yang W.-C."/>
            <person name="Schijlen E."/>
            <person name="Repin R."/>
            <person name="Schilthuizen M."/>
            <person name="Schranz E."/>
            <person name="Heidstra R."/>
            <person name="Miyata K."/>
            <person name="Fedorova E."/>
            <person name="Kohlen W."/>
            <person name="Bisseling T."/>
            <person name="Smit S."/>
            <person name="Geurts R."/>
        </authorList>
    </citation>
    <scope>NUCLEOTIDE SEQUENCE [LARGE SCALE GENOMIC DNA]</scope>
    <source>
        <strain evidence="2">cv. WU1-14</strain>
    </source>
</reference>
<evidence type="ECO:0000313" key="2">
    <source>
        <dbReference type="Proteomes" id="UP000237105"/>
    </source>
</evidence>
<dbReference type="OrthoDB" id="10470218at2759"/>